<keyword evidence="2" id="KW-1185">Reference proteome</keyword>
<protein>
    <submittedName>
        <fullName evidence="1">Uncharacterized protein</fullName>
    </submittedName>
</protein>
<dbReference type="EMBL" id="JAYMYR010000011">
    <property type="protein sequence ID" value="KAK7332474.1"/>
    <property type="molecule type" value="Genomic_DNA"/>
</dbReference>
<proteinExistence type="predicted"/>
<gene>
    <name evidence="1" type="ORF">VNO80_29226</name>
</gene>
<comment type="caution">
    <text evidence="1">The sequence shown here is derived from an EMBL/GenBank/DDBJ whole genome shotgun (WGS) entry which is preliminary data.</text>
</comment>
<name>A0AAN9LAY7_PHACN</name>
<dbReference type="AlphaFoldDB" id="A0AAN9LAY7"/>
<sequence>MDGSCISQKEAIDSLRKFLWNRHSNMGVMAFGSAHNLVATFLDSNDDVGKKYCNGLSNVLELEERGSRK</sequence>
<reference evidence="1 2" key="1">
    <citation type="submission" date="2024-01" db="EMBL/GenBank/DDBJ databases">
        <title>The genomes of 5 underutilized Papilionoideae crops provide insights into root nodulation and disease resistanc.</title>
        <authorList>
            <person name="Jiang F."/>
        </authorList>
    </citation>
    <scope>NUCLEOTIDE SEQUENCE [LARGE SCALE GENOMIC DNA]</scope>
    <source>
        <strain evidence="1">JINMINGXINNONG_FW02</strain>
        <tissue evidence="1">Leaves</tissue>
    </source>
</reference>
<evidence type="ECO:0000313" key="1">
    <source>
        <dbReference type="EMBL" id="KAK7332474.1"/>
    </source>
</evidence>
<evidence type="ECO:0000313" key="2">
    <source>
        <dbReference type="Proteomes" id="UP001374584"/>
    </source>
</evidence>
<organism evidence="1 2">
    <name type="scientific">Phaseolus coccineus</name>
    <name type="common">Scarlet runner bean</name>
    <name type="synonym">Phaseolus multiflorus</name>
    <dbReference type="NCBI Taxonomy" id="3886"/>
    <lineage>
        <taxon>Eukaryota</taxon>
        <taxon>Viridiplantae</taxon>
        <taxon>Streptophyta</taxon>
        <taxon>Embryophyta</taxon>
        <taxon>Tracheophyta</taxon>
        <taxon>Spermatophyta</taxon>
        <taxon>Magnoliopsida</taxon>
        <taxon>eudicotyledons</taxon>
        <taxon>Gunneridae</taxon>
        <taxon>Pentapetalae</taxon>
        <taxon>rosids</taxon>
        <taxon>fabids</taxon>
        <taxon>Fabales</taxon>
        <taxon>Fabaceae</taxon>
        <taxon>Papilionoideae</taxon>
        <taxon>50 kb inversion clade</taxon>
        <taxon>NPAAA clade</taxon>
        <taxon>indigoferoid/millettioid clade</taxon>
        <taxon>Phaseoleae</taxon>
        <taxon>Phaseolus</taxon>
    </lineage>
</organism>
<accession>A0AAN9LAY7</accession>
<dbReference type="Proteomes" id="UP001374584">
    <property type="component" value="Unassembled WGS sequence"/>
</dbReference>